<accession>A0AA39ZTP5</accession>
<reference evidence="1" key="1">
    <citation type="submission" date="2023-06" db="EMBL/GenBank/DDBJ databases">
        <title>Genome-scale phylogeny and comparative genomics of the fungal order Sordariales.</title>
        <authorList>
            <consortium name="Lawrence Berkeley National Laboratory"/>
            <person name="Hensen N."/>
            <person name="Bonometti L."/>
            <person name="Westerberg I."/>
            <person name="Brannstrom I.O."/>
            <person name="Guillou S."/>
            <person name="Cros-Aarteil S."/>
            <person name="Calhoun S."/>
            <person name="Haridas S."/>
            <person name="Kuo A."/>
            <person name="Mondo S."/>
            <person name="Pangilinan J."/>
            <person name="Riley R."/>
            <person name="LaButti K."/>
            <person name="Andreopoulos B."/>
            <person name="Lipzen A."/>
            <person name="Chen C."/>
            <person name="Yanf M."/>
            <person name="Daum C."/>
            <person name="Ng V."/>
            <person name="Clum A."/>
            <person name="Steindorff A."/>
            <person name="Ohm R."/>
            <person name="Martin F."/>
            <person name="Silar P."/>
            <person name="Natvig D."/>
            <person name="Lalanne C."/>
            <person name="Gautier V."/>
            <person name="Ament-velasquez S.L."/>
            <person name="Kruys A."/>
            <person name="Hutchinson M.I."/>
            <person name="Powell A.J."/>
            <person name="Barry K."/>
            <person name="Miller A.N."/>
            <person name="Grigoriev I.V."/>
            <person name="Debuchy R."/>
            <person name="Gladieux P."/>
            <person name="Thoren M.H."/>
            <person name="Johannesson H."/>
        </authorList>
    </citation>
    <scope>NUCLEOTIDE SEQUENCE</scope>
    <source>
        <strain evidence="1">SMH2392-1A</strain>
    </source>
</reference>
<proteinExistence type="predicted"/>
<keyword evidence="2" id="KW-1185">Reference proteome</keyword>
<evidence type="ECO:0000313" key="1">
    <source>
        <dbReference type="EMBL" id="KAK0703345.1"/>
    </source>
</evidence>
<sequence>PQSRRDFKRPYRFLNKEYKEDKPISDVALIWKFINSIDNPGLSRHIQESLAARLPKYVYTRKETRRSHQHNITISRKLSWDEFEKALA</sequence>
<protein>
    <submittedName>
        <fullName evidence="1">Uncharacterized protein</fullName>
    </submittedName>
</protein>
<evidence type="ECO:0000313" key="2">
    <source>
        <dbReference type="Proteomes" id="UP001172101"/>
    </source>
</evidence>
<comment type="caution">
    <text evidence="1">The sequence shown here is derived from an EMBL/GenBank/DDBJ whole genome shotgun (WGS) entry which is preliminary data.</text>
</comment>
<organism evidence="1 2">
    <name type="scientific">Lasiosphaeria miniovina</name>
    <dbReference type="NCBI Taxonomy" id="1954250"/>
    <lineage>
        <taxon>Eukaryota</taxon>
        <taxon>Fungi</taxon>
        <taxon>Dikarya</taxon>
        <taxon>Ascomycota</taxon>
        <taxon>Pezizomycotina</taxon>
        <taxon>Sordariomycetes</taxon>
        <taxon>Sordariomycetidae</taxon>
        <taxon>Sordariales</taxon>
        <taxon>Lasiosphaeriaceae</taxon>
        <taxon>Lasiosphaeria</taxon>
    </lineage>
</organism>
<dbReference type="EMBL" id="JAUIRO010000008">
    <property type="protein sequence ID" value="KAK0703345.1"/>
    <property type="molecule type" value="Genomic_DNA"/>
</dbReference>
<dbReference type="RefSeq" id="XP_060290204.1">
    <property type="nucleotide sequence ID" value="XM_060438840.1"/>
</dbReference>
<feature type="non-terminal residue" evidence="1">
    <location>
        <position position="1"/>
    </location>
</feature>
<gene>
    <name evidence="1" type="ORF">B0T26DRAFT_658108</name>
</gene>
<dbReference type="AlphaFoldDB" id="A0AA39ZTP5"/>
<dbReference type="GeneID" id="85322110"/>
<name>A0AA39ZTP5_9PEZI</name>
<dbReference type="Proteomes" id="UP001172101">
    <property type="component" value="Unassembled WGS sequence"/>
</dbReference>